<dbReference type="GO" id="GO:0022625">
    <property type="term" value="C:cytosolic large ribosomal subunit"/>
    <property type="evidence" value="ECO:0007669"/>
    <property type="project" value="TreeGrafter"/>
</dbReference>
<dbReference type="CDD" id="cd05831">
    <property type="entry name" value="Ribosomal_P1"/>
    <property type="match status" value="1"/>
</dbReference>
<proteinExistence type="inferred from homology"/>
<comment type="caution">
    <text evidence="9">The sequence shown here is derived from an EMBL/GenBank/DDBJ whole genome shotgun (WGS) entry which is preliminary data.</text>
</comment>
<feature type="compositionally biased region" description="Low complexity" evidence="8">
    <location>
        <begin position="73"/>
        <end position="82"/>
    </location>
</feature>
<sequence length="117" mass="12358">MAYLDRAVAYAALVLADEGVQITPEKLQTLLSAAKVDVEPIWTVLFTKALEGKDIKGILLDIRAGAPVAAASGAVVTTSSGVEDGKENGDKSSKEGKKKKEEVKEDSDDDMGFGLFD</sequence>
<evidence type="ECO:0000313" key="10">
    <source>
        <dbReference type="Proteomes" id="UP001365542"/>
    </source>
</evidence>
<dbReference type="PANTHER" id="PTHR45696:SF10">
    <property type="entry name" value="LARGE RIBOSOMAL SUBUNIT PROTEIN P1"/>
    <property type="match status" value="1"/>
</dbReference>
<dbReference type="GO" id="GO:0043021">
    <property type="term" value="F:ribonucleoprotein complex binding"/>
    <property type="evidence" value="ECO:0007669"/>
    <property type="project" value="TreeGrafter"/>
</dbReference>
<evidence type="ECO:0000256" key="7">
    <source>
        <dbReference type="ARBA" id="ARBA00042918"/>
    </source>
</evidence>
<keyword evidence="5" id="KW-0687">Ribonucleoprotein</keyword>
<evidence type="ECO:0000256" key="4">
    <source>
        <dbReference type="ARBA" id="ARBA00022980"/>
    </source>
</evidence>
<dbReference type="GO" id="GO:0002181">
    <property type="term" value="P:cytoplasmic translation"/>
    <property type="evidence" value="ECO:0007669"/>
    <property type="project" value="TreeGrafter"/>
</dbReference>
<dbReference type="PANTHER" id="PTHR45696">
    <property type="entry name" value="60S ACIDIC RIBOSOMAL PROTEIN P1"/>
    <property type="match status" value="1"/>
</dbReference>
<evidence type="ECO:0000313" key="9">
    <source>
        <dbReference type="EMBL" id="KAK6528775.1"/>
    </source>
</evidence>
<evidence type="ECO:0000256" key="1">
    <source>
        <dbReference type="ARBA" id="ARBA00003362"/>
    </source>
</evidence>
<dbReference type="InterPro" id="IPR027534">
    <property type="entry name" value="Ribosomal_P1/P2"/>
</dbReference>
<dbReference type="InterPro" id="IPR038716">
    <property type="entry name" value="P1/P2_N_sf"/>
</dbReference>
<dbReference type="GO" id="GO:0006414">
    <property type="term" value="P:translational elongation"/>
    <property type="evidence" value="ECO:0007669"/>
    <property type="project" value="InterPro"/>
</dbReference>
<evidence type="ECO:0000256" key="6">
    <source>
        <dbReference type="ARBA" id="ARBA00041116"/>
    </source>
</evidence>
<feature type="compositionally biased region" description="Basic and acidic residues" evidence="8">
    <location>
        <begin position="83"/>
        <end position="103"/>
    </location>
</feature>
<evidence type="ECO:0000256" key="8">
    <source>
        <dbReference type="SAM" id="MobiDB-lite"/>
    </source>
</evidence>
<accession>A0AAV9WY36</accession>
<gene>
    <name evidence="9" type="ORF">TWF694_004012</name>
</gene>
<feature type="region of interest" description="Disordered" evidence="8">
    <location>
        <begin position="73"/>
        <end position="117"/>
    </location>
</feature>
<reference evidence="9 10" key="1">
    <citation type="submission" date="2019-10" db="EMBL/GenBank/DDBJ databases">
        <authorList>
            <person name="Palmer J.M."/>
        </authorList>
    </citation>
    <scope>NUCLEOTIDE SEQUENCE [LARGE SCALE GENOMIC DNA]</scope>
    <source>
        <strain evidence="9 10">TWF694</strain>
    </source>
</reference>
<dbReference type="FunFam" id="1.10.10.1410:FF:000001">
    <property type="entry name" value="60S acidic ribosomal protein P1"/>
    <property type="match status" value="1"/>
</dbReference>
<protein>
    <recommendedName>
        <fullName evidence="6">Large ribosomal subunit protein P1</fullName>
    </recommendedName>
    <alternativeName>
        <fullName evidence="7">60S acidic ribosomal protein P1</fullName>
    </alternativeName>
</protein>
<comment type="similarity">
    <text evidence="2">Belongs to the eukaryotic ribosomal protein P1/P2 family.</text>
</comment>
<keyword evidence="4" id="KW-0689">Ribosomal protein</keyword>
<name>A0AAV9WY36_9PEZI</name>
<comment type="function">
    <text evidence="1">Plays an important role in the elongation step of protein synthesis.</text>
</comment>
<dbReference type="Pfam" id="PF00428">
    <property type="entry name" value="Ribosomal_60s"/>
    <property type="match status" value="1"/>
</dbReference>
<dbReference type="Gene3D" id="1.10.10.1410">
    <property type="match status" value="1"/>
</dbReference>
<organism evidence="9 10">
    <name type="scientific">Orbilia ellipsospora</name>
    <dbReference type="NCBI Taxonomy" id="2528407"/>
    <lineage>
        <taxon>Eukaryota</taxon>
        <taxon>Fungi</taxon>
        <taxon>Dikarya</taxon>
        <taxon>Ascomycota</taxon>
        <taxon>Pezizomycotina</taxon>
        <taxon>Orbiliomycetes</taxon>
        <taxon>Orbiliales</taxon>
        <taxon>Orbiliaceae</taxon>
        <taxon>Orbilia</taxon>
    </lineage>
</organism>
<keyword evidence="10" id="KW-1185">Reference proteome</keyword>
<dbReference type="GO" id="GO:0030295">
    <property type="term" value="F:protein kinase activator activity"/>
    <property type="evidence" value="ECO:0007669"/>
    <property type="project" value="TreeGrafter"/>
</dbReference>
<evidence type="ECO:0000256" key="3">
    <source>
        <dbReference type="ARBA" id="ARBA00011266"/>
    </source>
</evidence>
<dbReference type="EMBL" id="JAVHJO010000014">
    <property type="protein sequence ID" value="KAK6528775.1"/>
    <property type="molecule type" value="Genomic_DNA"/>
</dbReference>
<comment type="subunit">
    <text evidence="3">P1 and P2 exist as dimers at the large ribosomal subunit.</text>
</comment>
<evidence type="ECO:0000256" key="5">
    <source>
        <dbReference type="ARBA" id="ARBA00023274"/>
    </source>
</evidence>
<dbReference type="AlphaFoldDB" id="A0AAV9WY36"/>
<dbReference type="HAMAP" id="MF_01478">
    <property type="entry name" value="Ribosomal_L12_arch"/>
    <property type="match status" value="1"/>
</dbReference>
<dbReference type="Proteomes" id="UP001365542">
    <property type="component" value="Unassembled WGS sequence"/>
</dbReference>
<evidence type="ECO:0000256" key="2">
    <source>
        <dbReference type="ARBA" id="ARBA00005436"/>
    </source>
</evidence>
<dbReference type="GO" id="GO:0003735">
    <property type="term" value="F:structural constituent of ribosome"/>
    <property type="evidence" value="ECO:0007669"/>
    <property type="project" value="InterPro"/>
</dbReference>